<comment type="caution">
    <text evidence="1">The sequence shown here is derived from an EMBL/GenBank/DDBJ whole genome shotgun (WGS) entry which is preliminary data.</text>
</comment>
<protein>
    <submittedName>
        <fullName evidence="1">Uncharacterized protein</fullName>
    </submittedName>
</protein>
<evidence type="ECO:0000313" key="1">
    <source>
        <dbReference type="EMBL" id="MCI86070.1"/>
    </source>
</evidence>
<dbReference type="AlphaFoldDB" id="A0A392VI60"/>
<reference evidence="1 2" key="1">
    <citation type="journal article" date="2018" name="Front. Plant Sci.">
        <title>Red Clover (Trifolium pratense) and Zigzag Clover (T. medium) - A Picture of Genomic Similarities and Differences.</title>
        <authorList>
            <person name="Dluhosova J."/>
            <person name="Istvanek J."/>
            <person name="Nedelnik J."/>
            <person name="Repkova J."/>
        </authorList>
    </citation>
    <scope>NUCLEOTIDE SEQUENCE [LARGE SCALE GENOMIC DNA]</scope>
    <source>
        <strain evidence="2">cv. 10/8</strain>
        <tissue evidence="1">Leaf</tissue>
    </source>
</reference>
<feature type="non-terminal residue" evidence="1">
    <location>
        <position position="1"/>
    </location>
</feature>
<name>A0A392VI60_9FABA</name>
<accession>A0A392VI60</accession>
<evidence type="ECO:0000313" key="2">
    <source>
        <dbReference type="Proteomes" id="UP000265520"/>
    </source>
</evidence>
<sequence>ATRSSCCEGGLAFCLWRGAQLRLARRAVLGERAVSPSGVCATRS</sequence>
<dbReference type="EMBL" id="LXQA011131168">
    <property type="protein sequence ID" value="MCI86070.1"/>
    <property type="molecule type" value="Genomic_DNA"/>
</dbReference>
<proteinExistence type="predicted"/>
<organism evidence="1 2">
    <name type="scientific">Trifolium medium</name>
    <dbReference type="NCBI Taxonomy" id="97028"/>
    <lineage>
        <taxon>Eukaryota</taxon>
        <taxon>Viridiplantae</taxon>
        <taxon>Streptophyta</taxon>
        <taxon>Embryophyta</taxon>
        <taxon>Tracheophyta</taxon>
        <taxon>Spermatophyta</taxon>
        <taxon>Magnoliopsida</taxon>
        <taxon>eudicotyledons</taxon>
        <taxon>Gunneridae</taxon>
        <taxon>Pentapetalae</taxon>
        <taxon>rosids</taxon>
        <taxon>fabids</taxon>
        <taxon>Fabales</taxon>
        <taxon>Fabaceae</taxon>
        <taxon>Papilionoideae</taxon>
        <taxon>50 kb inversion clade</taxon>
        <taxon>NPAAA clade</taxon>
        <taxon>Hologalegina</taxon>
        <taxon>IRL clade</taxon>
        <taxon>Trifolieae</taxon>
        <taxon>Trifolium</taxon>
    </lineage>
</organism>
<keyword evidence="2" id="KW-1185">Reference proteome</keyword>
<dbReference type="Proteomes" id="UP000265520">
    <property type="component" value="Unassembled WGS sequence"/>
</dbReference>